<evidence type="ECO:0000313" key="3">
    <source>
        <dbReference type="Proteomes" id="UP000077115"/>
    </source>
</evidence>
<dbReference type="VEuPathDB" id="FungiDB:BDEG_27314"/>
<dbReference type="AlphaFoldDB" id="A0A177WVQ6"/>
<name>A0A177WVQ6_BATDL</name>
<dbReference type="Gene3D" id="1.25.40.10">
    <property type="entry name" value="Tetratricopeptide repeat domain"/>
    <property type="match status" value="1"/>
</dbReference>
<organism evidence="2 3">
    <name type="scientific">Batrachochytrium dendrobatidis (strain JEL423)</name>
    <dbReference type="NCBI Taxonomy" id="403673"/>
    <lineage>
        <taxon>Eukaryota</taxon>
        <taxon>Fungi</taxon>
        <taxon>Fungi incertae sedis</taxon>
        <taxon>Chytridiomycota</taxon>
        <taxon>Chytridiomycota incertae sedis</taxon>
        <taxon>Chytridiomycetes</taxon>
        <taxon>Rhizophydiales</taxon>
        <taxon>Rhizophydiales incertae sedis</taxon>
        <taxon>Batrachochytrium</taxon>
    </lineage>
</organism>
<evidence type="ECO:0000313" key="2">
    <source>
        <dbReference type="EMBL" id="OAJ44016.1"/>
    </source>
</evidence>
<reference evidence="2 3" key="2">
    <citation type="submission" date="2016-05" db="EMBL/GenBank/DDBJ databases">
        <title>Lineage-specific infection strategies underlie the spectrum of fungal disease in amphibians.</title>
        <authorList>
            <person name="Cuomo C.A."/>
            <person name="Farrer R.A."/>
            <person name="James T."/>
            <person name="Longcore J."/>
            <person name="Birren B."/>
        </authorList>
    </citation>
    <scope>NUCLEOTIDE SEQUENCE [LARGE SCALE GENOMIC DNA]</scope>
    <source>
        <strain evidence="2 3">JEL423</strain>
    </source>
</reference>
<dbReference type="EMBL" id="DS022311">
    <property type="protein sequence ID" value="OAJ44016.1"/>
    <property type="molecule type" value="Genomic_DNA"/>
</dbReference>
<dbReference type="Proteomes" id="UP000077115">
    <property type="component" value="Unassembled WGS sequence"/>
</dbReference>
<feature type="compositionally biased region" description="Polar residues" evidence="1">
    <location>
        <begin position="30"/>
        <end position="41"/>
    </location>
</feature>
<gene>
    <name evidence="2" type="ORF">BDEG_27314</name>
</gene>
<protein>
    <recommendedName>
        <fullName evidence="4">Pentacotripeptide-repeat region of PRORP domain-containing protein</fullName>
    </recommendedName>
</protein>
<evidence type="ECO:0000256" key="1">
    <source>
        <dbReference type="SAM" id="MobiDB-lite"/>
    </source>
</evidence>
<evidence type="ECO:0008006" key="4">
    <source>
        <dbReference type="Google" id="ProtNLM"/>
    </source>
</evidence>
<sequence>MSIGRCYSSGVAESNAVSSKKSRFEKADQSRPSAQDSSNSTKTLLQLLEEAKQRLDQRVSIDIHRPVMPADTSSLNDHFDHGELDIESQRLEFGRYRKAIEQWERYRLYARFQQMNASDGSNMVSTLSAHDARMLASAIFKQVLMLNNHDQLSTTDDPVSILSSILSPNQHKTLQSHHELPVDTLIHCIETIIMLESHATYIGKDYLETNSSQFHLSDKIHALPIVSDHQRVVELLISFIRSSSPSTTPSHHIWRLKAYLNMLSACSKAHYKMTFIEAAEYFKWASKSLGSSMNEVVDLLGTSFVRPFYSTYAMQFIKHVLQALTLKSNMTRHGQHHTSSSTQSFIFPSTIARAIEVSAEEILEARCTSISLRDFRPNLLSYQEMVMFYDDICTLQGTENIGPLINVLIPVAKAVKRQRDAVRFYRVFRNLPEYSSPNHRHNHLQDSNARNNQKVVLLKPPNTSFPNSLSTPSIHENISLKTLDNVVQCCAESTNVSMCKIALRDLRACGGIPSIYARYPTFRPESVQVIEDLVDAGIKRGIPMLKKLCEAMVLFYLRVEDLSQAATWFHRVPSEKAMQSDHYSLNFSSSLALDFARLQLKQGRIQDAKTTLDLVYTQCGTSTDYLTIQMQVMDALACITPVSKLNTSFEQPKPEQTVLDIFQQLLRQSSKPNAVSLQVVCRHLIHANRPNKALELIEQMQLEYRIPMTLELLVTAIDCHALSGTTPDKVMAIMEKMPKKEYERAALAAVACAVVRRYGRNVDLLMQIVRLEGGWSDNSVLLRESDGVVVMGKGDQFKARLGYY</sequence>
<accession>A0A177WVQ6</accession>
<feature type="region of interest" description="Disordered" evidence="1">
    <location>
        <begin position="1"/>
        <end position="41"/>
    </location>
</feature>
<reference evidence="2 3" key="1">
    <citation type="submission" date="2006-10" db="EMBL/GenBank/DDBJ databases">
        <title>The Genome Sequence of Batrachochytrium dendrobatidis JEL423.</title>
        <authorList>
            <consortium name="The Broad Institute Genome Sequencing Platform"/>
            <person name="Birren B."/>
            <person name="Lander E."/>
            <person name="Galagan J."/>
            <person name="Cuomo C."/>
            <person name="Devon K."/>
            <person name="Jaffe D."/>
            <person name="Butler J."/>
            <person name="Alvarez P."/>
            <person name="Gnerre S."/>
            <person name="Grabherr M."/>
            <person name="Kleber M."/>
            <person name="Mauceli E."/>
            <person name="Brockman W."/>
            <person name="Young S."/>
            <person name="LaButti K."/>
            <person name="Sykes S."/>
            <person name="DeCaprio D."/>
            <person name="Crawford M."/>
            <person name="Koehrsen M."/>
            <person name="Engels R."/>
            <person name="Montgomery P."/>
            <person name="Pearson M."/>
            <person name="Howarth C."/>
            <person name="Larson L."/>
            <person name="White J."/>
            <person name="O'Leary S."/>
            <person name="Kodira C."/>
            <person name="Zeng Q."/>
            <person name="Yandava C."/>
            <person name="Alvarado L."/>
            <person name="Longcore J."/>
            <person name="James T."/>
        </authorList>
    </citation>
    <scope>NUCLEOTIDE SEQUENCE [LARGE SCALE GENOMIC DNA]</scope>
    <source>
        <strain evidence="2 3">JEL423</strain>
    </source>
</reference>
<proteinExistence type="predicted"/>
<dbReference type="OrthoDB" id="185373at2759"/>
<dbReference type="InterPro" id="IPR011990">
    <property type="entry name" value="TPR-like_helical_dom_sf"/>
</dbReference>